<dbReference type="EMBL" id="JBHTHU010000002">
    <property type="protein sequence ID" value="MFD0749429.1"/>
    <property type="molecule type" value="Genomic_DNA"/>
</dbReference>
<feature type="transmembrane region" description="Helical" evidence="1">
    <location>
        <begin position="113"/>
        <end position="132"/>
    </location>
</feature>
<reference evidence="3" key="1">
    <citation type="journal article" date="2019" name="Int. J. Syst. Evol. Microbiol.">
        <title>The Global Catalogue of Microorganisms (GCM) 10K type strain sequencing project: providing services to taxonomists for standard genome sequencing and annotation.</title>
        <authorList>
            <consortium name="The Broad Institute Genomics Platform"/>
            <consortium name="The Broad Institute Genome Sequencing Center for Infectious Disease"/>
            <person name="Wu L."/>
            <person name="Ma J."/>
        </authorList>
    </citation>
    <scope>NUCLEOTIDE SEQUENCE [LARGE SCALE GENOMIC DNA]</scope>
    <source>
        <strain evidence="3">CCUG 63418</strain>
    </source>
</reference>
<protein>
    <submittedName>
        <fullName evidence="2">Uncharacterized protein</fullName>
    </submittedName>
</protein>
<keyword evidence="3" id="KW-1185">Reference proteome</keyword>
<accession>A0ABW2YSN1</accession>
<proteinExistence type="predicted"/>
<comment type="caution">
    <text evidence="2">The sequence shown here is derived from an EMBL/GenBank/DDBJ whole genome shotgun (WGS) entry which is preliminary data.</text>
</comment>
<dbReference type="RefSeq" id="WP_377097781.1">
    <property type="nucleotide sequence ID" value="NZ_JBHTHU010000002.1"/>
</dbReference>
<keyword evidence="1" id="KW-0812">Transmembrane</keyword>
<evidence type="ECO:0000313" key="3">
    <source>
        <dbReference type="Proteomes" id="UP001596958"/>
    </source>
</evidence>
<sequence>MRIKANNIKEKPLTGAEIESAVDEKLTEVAALLAGNELDDDTRDRLQQKFNNALYNRDENVAMDAIAAFNVIDKKEDASREELLDEFSILLLSNKVDSRVAGKYLKAKKINNLVLIIISVVMVMLGLSMIIIPAPPSFELFTIYYFTEDDGITIMDVIACIIILTGIYMLIRTLYEDPFLSRTNE</sequence>
<dbReference type="Proteomes" id="UP001596958">
    <property type="component" value="Unassembled WGS sequence"/>
</dbReference>
<organism evidence="2 3">
    <name type="scientific">Mucilaginibacter calamicampi</name>
    <dbReference type="NCBI Taxonomy" id="1302352"/>
    <lineage>
        <taxon>Bacteria</taxon>
        <taxon>Pseudomonadati</taxon>
        <taxon>Bacteroidota</taxon>
        <taxon>Sphingobacteriia</taxon>
        <taxon>Sphingobacteriales</taxon>
        <taxon>Sphingobacteriaceae</taxon>
        <taxon>Mucilaginibacter</taxon>
    </lineage>
</organism>
<keyword evidence="1" id="KW-0472">Membrane</keyword>
<evidence type="ECO:0000313" key="2">
    <source>
        <dbReference type="EMBL" id="MFD0749429.1"/>
    </source>
</evidence>
<feature type="transmembrane region" description="Helical" evidence="1">
    <location>
        <begin position="152"/>
        <end position="171"/>
    </location>
</feature>
<keyword evidence="1" id="KW-1133">Transmembrane helix</keyword>
<name>A0ABW2YSN1_9SPHI</name>
<gene>
    <name evidence="2" type="ORF">ACFQZS_04700</name>
</gene>
<evidence type="ECO:0000256" key="1">
    <source>
        <dbReference type="SAM" id="Phobius"/>
    </source>
</evidence>